<dbReference type="InterPro" id="IPR051401">
    <property type="entry name" value="GtrA_CellWall_Glycosyl"/>
</dbReference>
<protein>
    <submittedName>
        <fullName evidence="9">GtrA family protein</fullName>
    </submittedName>
</protein>
<evidence type="ECO:0000256" key="6">
    <source>
        <dbReference type="SAM" id="MobiDB-lite"/>
    </source>
</evidence>
<feature type="transmembrane region" description="Helical" evidence="7">
    <location>
        <begin position="7"/>
        <end position="23"/>
    </location>
</feature>
<feature type="transmembrane region" description="Helical" evidence="7">
    <location>
        <begin position="69"/>
        <end position="91"/>
    </location>
</feature>
<name>A0ABU9ZF37_9HYPH</name>
<dbReference type="EMBL" id="JAQYXL010000001">
    <property type="protein sequence ID" value="MEN3229766.1"/>
    <property type="molecule type" value="Genomic_DNA"/>
</dbReference>
<dbReference type="PANTHER" id="PTHR38459:SF1">
    <property type="entry name" value="PROPHAGE BACTOPRENOL-LINKED GLUCOSE TRANSLOCASE HOMOLOG"/>
    <property type="match status" value="1"/>
</dbReference>
<evidence type="ECO:0000256" key="7">
    <source>
        <dbReference type="SAM" id="Phobius"/>
    </source>
</evidence>
<comment type="subcellular location">
    <subcellularLocation>
        <location evidence="1">Membrane</location>
        <topology evidence="1">Multi-pass membrane protein</topology>
    </subcellularLocation>
</comment>
<keyword evidence="4 7" id="KW-1133">Transmembrane helix</keyword>
<feature type="transmembrane region" description="Helical" evidence="7">
    <location>
        <begin position="35"/>
        <end position="57"/>
    </location>
</feature>
<sequence length="169" mass="17432">MIGNEVVRFLIAGGSATAINWLTRIPLSLVLPFEAALLTAYGLGMAASFWLYRAFVFRVASRGSLRGQVGLFLAVNAVGAGVVLAVSTAMLDGLTILLPELRLPVAQALAHGLGIAVGTVANYLGHRLLTFASGSRPAPGSLPSEPMLAVASPTAGGAPEQQGVRRALR</sequence>
<evidence type="ECO:0000259" key="8">
    <source>
        <dbReference type="Pfam" id="PF04138"/>
    </source>
</evidence>
<evidence type="ECO:0000256" key="2">
    <source>
        <dbReference type="ARBA" id="ARBA00009399"/>
    </source>
</evidence>
<gene>
    <name evidence="9" type="ORF">PUR21_19285</name>
</gene>
<keyword evidence="3 7" id="KW-0812">Transmembrane</keyword>
<organism evidence="9 10">
    <name type="scientific">Methylorubrum rhodesianum</name>
    <dbReference type="NCBI Taxonomy" id="29427"/>
    <lineage>
        <taxon>Bacteria</taxon>
        <taxon>Pseudomonadati</taxon>
        <taxon>Pseudomonadota</taxon>
        <taxon>Alphaproteobacteria</taxon>
        <taxon>Hyphomicrobiales</taxon>
        <taxon>Methylobacteriaceae</taxon>
        <taxon>Methylorubrum</taxon>
    </lineage>
</organism>
<comment type="caution">
    <text evidence="9">The sequence shown here is derived from an EMBL/GenBank/DDBJ whole genome shotgun (WGS) entry which is preliminary data.</text>
</comment>
<evidence type="ECO:0000313" key="9">
    <source>
        <dbReference type="EMBL" id="MEN3229766.1"/>
    </source>
</evidence>
<evidence type="ECO:0000256" key="4">
    <source>
        <dbReference type="ARBA" id="ARBA00022989"/>
    </source>
</evidence>
<accession>A0ABU9ZF37</accession>
<dbReference type="Pfam" id="PF04138">
    <property type="entry name" value="GtrA_DPMS_TM"/>
    <property type="match status" value="1"/>
</dbReference>
<evidence type="ECO:0000256" key="1">
    <source>
        <dbReference type="ARBA" id="ARBA00004141"/>
    </source>
</evidence>
<keyword evidence="10" id="KW-1185">Reference proteome</keyword>
<evidence type="ECO:0000256" key="3">
    <source>
        <dbReference type="ARBA" id="ARBA00022692"/>
    </source>
</evidence>
<evidence type="ECO:0000256" key="5">
    <source>
        <dbReference type="ARBA" id="ARBA00023136"/>
    </source>
</evidence>
<comment type="similarity">
    <text evidence="2">Belongs to the GtrA family.</text>
</comment>
<feature type="region of interest" description="Disordered" evidence="6">
    <location>
        <begin position="140"/>
        <end position="169"/>
    </location>
</feature>
<dbReference type="Proteomes" id="UP001404845">
    <property type="component" value="Unassembled WGS sequence"/>
</dbReference>
<feature type="transmembrane region" description="Helical" evidence="7">
    <location>
        <begin position="103"/>
        <end position="124"/>
    </location>
</feature>
<evidence type="ECO:0000313" key="10">
    <source>
        <dbReference type="Proteomes" id="UP001404845"/>
    </source>
</evidence>
<dbReference type="RefSeq" id="WP_200671762.1">
    <property type="nucleotide sequence ID" value="NZ_JACWCW010000092.1"/>
</dbReference>
<reference evidence="9 10" key="1">
    <citation type="journal article" date="2023" name="PLoS ONE">
        <title>Complete genome assembly of Hawai'i environmental nontuberculous mycobacteria reveals unexpected co-isolation with methylobacteria.</title>
        <authorList>
            <person name="Hendrix J."/>
            <person name="Epperson L.E."/>
            <person name="Tong E.I."/>
            <person name="Chan Y.L."/>
            <person name="Hasan N.A."/>
            <person name="Dawrs S.N."/>
            <person name="Norton G.J."/>
            <person name="Virdi R."/>
            <person name="Crooks J.L."/>
            <person name="Chan E.D."/>
            <person name="Honda J.R."/>
            <person name="Strong M."/>
        </authorList>
    </citation>
    <scope>NUCLEOTIDE SEQUENCE [LARGE SCALE GENOMIC DNA]</scope>
    <source>
        <strain evidence="9 10">NJH_HI01</strain>
    </source>
</reference>
<keyword evidence="5 7" id="KW-0472">Membrane</keyword>
<dbReference type="InterPro" id="IPR007267">
    <property type="entry name" value="GtrA_DPMS_TM"/>
</dbReference>
<feature type="domain" description="GtrA/DPMS transmembrane" evidence="8">
    <location>
        <begin position="8"/>
        <end position="131"/>
    </location>
</feature>
<proteinExistence type="inferred from homology"/>
<dbReference type="PANTHER" id="PTHR38459">
    <property type="entry name" value="PROPHAGE BACTOPRENOL-LINKED GLUCOSE TRANSLOCASE HOMOLOG"/>
    <property type="match status" value="1"/>
</dbReference>